<dbReference type="InterPro" id="IPR011779">
    <property type="entry name" value="SO4_adenylTrfase_lsu"/>
</dbReference>
<feature type="active site" description="Phosphoserine intermediate" evidence="14">
    <location>
        <position position="519"/>
    </location>
</feature>
<dbReference type="InterPro" id="IPR009000">
    <property type="entry name" value="Transl_B-barrel_sf"/>
</dbReference>
<name>A0A0M2SM20_9STAP</name>
<comment type="caution">
    <text evidence="16">The sequence shown here is derived from an EMBL/GenBank/DDBJ whole genome shotgun (WGS) entry which is preliminary data.</text>
</comment>
<dbReference type="PANTHER" id="PTHR23115">
    <property type="entry name" value="TRANSLATION FACTOR"/>
    <property type="match status" value="1"/>
</dbReference>
<dbReference type="InterPro" id="IPR044138">
    <property type="entry name" value="CysN_II"/>
</dbReference>
<dbReference type="GO" id="GO:0000103">
    <property type="term" value="P:sulfate assimilation"/>
    <property type="evidence" value="ECO:0007669"/>
    <property type="project" value="UniProtKB-UniRule"/>
</dbReference>
<dbReference type="InterPro" id="IPR054696">
    <property type="entry name" value="GTP-eEF1A_C"/>
</dbReference>
<comment type="function">
    <text evidence="2">APS kinase catalyzes the synthesis of activated sulfate.</text>
</comment>
<proteinExistence type="inferred from homology"/>
<evidence type="ECO:0000256" key="14">
    <source>
        <dbReference type="HAMAP-Rule" id="MF_00065"/>
    </source>
</evidence>
<evidence type="ECO:0000256" key="2">
    <source>
        <dbReference type="ARBA" id="ARBA00002357"/>
    </source>
</evidence>
<dbReference type="OrthoDB" id="9804504at2"/>
<evidence type="ECO:0000256" key="3">
    <source>
        <dbReference type="ARBA" id="ARBA00005438"/>
    </source>
</evidence>
<comment type="similarity">
    <text evidence="14">Belongs to the APS kinase family.</text>
</comment>
<dbReference type="InterPro" id="IPR059117">
    <property type="entry name" value="APS_kinase_dom"/>
</dbReference>
<keyword evidence="10 14" id="KW-0067">ATP-binding</keyword>
<dbReference type="FunFam" id="3.40.50.300:FF:000212">
    <property type="entry name" value="Adenylyl-sulfate kinase"/>
    <property type="match status" value="1"/>
</dbReference>
<dbReference type="Pfam" id="PF00009">
    <property type="entry name" value="GTP_EFTU"/>
    <property type="match status" value="1"/>
</dbReference>
<dbReference type="InterPro" id="IPR000795">
    <property type="entry name" value="T_Tr_GTP-bd_dom"/>
</dbReference>
<dbReference type="Pfam" id="PF22594">
    <property type="entry name" value="GTP-eEF1A_C"/>
    <property type="match status" value="1"/>
</dbReference>
<reference evidence="16 17" key="1">
    <citation type="submission" date="2015-04" db="EMBL/GenBank/DDBJ databases">
        <title>Taxonomic description and genome sequence of Salinicoccus sediminis sp. nov., a novel hyper halotolerant bacterium isolated from marine sediment.</title>
        <authorList>
            <person name="Mathan Kumar R."/>
            <person name="Kaur G."/>
            <person name="Kumar N."/>
            <person name="Kumar A."/>
            <person name="Singh N.K."/>
            <person name="Kaur N."/>
            <person name="Mayilraj S."/>
        </authorList>
    </citation>
    <scope>NUCLEOTIDE SEQUENCE [LARGE SCALE GENOMIC DNA]</scope>
    <source>
        <strain evidence="16 17">SV-16</strain>
    </source>
</reference>
<evidence type="ECO:0000256" key="5">
    <source>
        <dbReference type="ARBA" id="ARBA00022458"/>
    </source>
</evidence>
<dbReference type="InterPro" id="IPR031157">
    <property type="entry name" value="G_TR_CS"/>
</dbReference>
<keyword evidence="11" id="KW-0342">GTP-binding</keyword>
<dbReference type="PATRIC" id="fig|1432562.3.peg.1945"/>
<dbReference type="PROSITE" id="PS00301">
    <property type="entry name" value="G_TR_1"/>
    <property type="match status" value="1"/>
</dbReference>
<dbReference type="NCBIfam" id="TIGR00455">
    <property type="entry name" value="apsK"/>
    <property type="match status" value="1"/>
</dbReference>
<dbReference type="Pfam" id="PF01583">
    <property type="entry name" value="APS_kinase"/>
    <property type="match status" value="1"/>
</dbReference>
<evidence type="ECO:0000313" key="16">
    <source>
        <dbReference type="EMBL" id="KKK33897.1"/>
    </source>
</evidence>
<keyword evidence="8 14" id="KW-0547">Nucleotide-binding</keyword>
<dbReference type="SUPFAM" id="SSF50447">
    <property type="entry name" value="Translation proteins"/>
    <property type="match status" value="1"/>
</dbReference>
<comment type="similarity">
    <text evidence="4">In the N-terminal section; belongs to the TRAFAC class translation factor GTPase superfamily. Classic translation factor GTPase family. CysN/NodQ subfamily.</text>
</comment>
<dbReference type="CDD" id="cd02027">
    <property type="entry name" value="APSK"/>
    <property type="match status" value="1"/>
</dbReference>
<keyword evidence="5" id="KW-0536">Nodulation</keyword>
<dbReference type="GO" id="GO:0005524">
    <property type="term" value="F:ATP binding"/>
    <property type="evidence" value="ECO:0007669"/>
    <property type="project" value="UniProtKB-UniRule"/>
</dbReference>
<dbReference type="InterPro" id="IPR044139">
    <property type="entry name" value="CysN_NoDQ_III"/>
</dbReference>
<dbReference type="InterPro" id="IPR041757">
    <property type="entry name" value="CysN_GTP-bd"/>
</dbReference>
<dbReference type="Proteomes" id="UP000034287">
    <property type="component" value="Unassembled WGS sequence"/>
</dbReference>
<dbReference type="HAMAP" id="MF_00065">
    <property type="entry name" value="Adenylyl_sulf_kinase"/>
    <property type="match status" value="1"/>
</dbReference>
<dbReference type="CDD" id="cd03695">
    <property type="entry name" value="CysN_NodQ_II"/>
    <property type="match status" value="1"/>
</dbReference>
<dbReference type="InterPro" id="IPR009001">
    <property type="entry name" value="Transl_elong_EF1A/Init_IF2_C"/>
</dbReference>
<keyword evidence="12" id="KW-0511">Multifunctional enzyme</keyword>
<dbReference type="Gene3D" id="2.40.30.10">
    <property type="entry name" value="Translation factors"/>
    <property type="match status" value="2"/>
</dbReference>
<dbReference type="FunFam" id="3.40.50.300:FF:000119">
    <property type="entry name" value="Sulfate adenylyltransferase subunit 1"/>
    <property type="match status" value="1"/>
</dbReference>
<comment type="pathway">
    <text evidence="14">Sulfur metabolism; hydrogen sulfide biosynthesis; sulfite from sulfate: step 2/3.</text>
</comment>
<evidence type="ECO:0000259" key="15">
    <source>
        <dbReference type="PROSITE" id="PS51722"/>
    </source>
</evidence>
<feature type="domain" description="Tr-type G" evidence="15">
    <location>
        <begin position="2"/>
        <end position="214"/>
    </location>
</feature>
<evidence type="ECO:0000256" key="8">
    <source>
        <dbReference type="ARBA" id="ARBA00022741"/>
    </source>
</evidence>
<keyword evidence="6 14" id="KW-0808">Transferase</keyword>
<dbReference type="NCBIfam" id="NF003013">
    <property type="entry name" value="PRK03846.1"/>
    <property type="match status" value="1"/>
</dbReference>
<dbReference type="SUPFAM" id="SSF52540">
    <property type="entry name" value="P-loop containing nucleoside triphosphate hydrolases"/>
    <property type="match status" value="2"/>
</dbReference>
<dbReference type="GO" id="GO:0005525">
    <property type="term" value="F:GTP binding"/>
    <property type="evidence" value="ECO:0007669"/>
    <property type="project" value="UniProtKB-KW"/>
</dbReference>
<keyword evidence="7 16" id="KW-0548">Nucleotidyltransferase</keyword>
<dbReference type="AlphaFoldDB" id="A0A0M2SM20"/>
<organism evidence="16 17">
    <name type="scientific">Salinicoccus sediminis</name>
    <dbReference type="NCBI Taxonomy" id="1432562"/>
    <lineage>
        <taxon>Bacteria</taxon>
        <taxon>Bacillati</taxon>
        <taxon>Bacillota</taxon>
        <taxon>Bacilli</taxon>
        <taxon>Bacillales</taxon>
        <taxon>Staphylococcaceae</taxon>
        <taxon>Salinicoccus</taxon>
    </lineage>
</organism>
<keyword evidence="17" id="KW-1185">Reference proteome</keyword>
<dbReference type="RefSeq" id="WP_046516577.1">
    <property type="nucleotide sequence ID" value="NZ_LAYZ01000024.1"/>
</dbReference>
<evidence type="ECO:0000256" key="1">
    <source>
        <dbReference type="ARBA" id="ARBA00001823"/>
    </source>
</evidence>
<dbReference type="UniPathway" id="UPA00140">
    <property type="reaction ID" value="UER00205"/>
</dbReference>
<dbReference type="Gene3D" id="3.40.50.300">
    <property type="entry name" value="P-loop containing nucleotide triphosphate hydrolases"/>
    <property type="match status" value="2"/>
</dbReference>
<dbReference type="CDD" id="cd04095">
    <property type="entry name" value="CysN_NoDQ_III"/>
    <property type="match status" value="1"/>
</dbReference>
<accession>A0A0M2SM20</accession>
<dbReference type="GO" id="GO:0003924">
    <property type="term" value="F:GTPase activity"/>
    <property type="evidence" value="ECO:0007669"/>
    <property type="project" value="InterPro"/>
</dbReference>
<dbReference type="InterPro" id="IPR002891">
    <property type="entry name" value="APS"/>
</dbReference>
<dbReference type="PROSITE" id="PS51722">
    <property type="entry name" value="G_TR_2"/>
    <property type="match status" value="1"/>
</dbReference>
<feature type="binding site" evidence="14">
    <location>
        <begin position="445"/>
        <end position="452"/>
    </location>
    <ligand>
        <name>ATP</name>
        <dbReference type="ChEBI" id="CHEBI:30616"/>
    </ligand>
</feature>
<gene>
    <name evidence="14" type="primary">cysC</name>
    <name evidence="16" type="ORF">WN59_09815</name>
</gene>
<dbReference type="STRING" id="1432562.WN59_09815"/>
<dbReference type="EMBL" id="LAYZ01000024">
    <property type="protein sequence ID" value="KKK33897.1"/>
    <property type="molecule type" value="Genomic_DNA"/>
</dbReference>
<comment type="similarity">
    <text evidence="3">In the C-terminal section; belongs to the APS kinase family.</text>
</comment>
<sequence length="608" mass="67404">MKDLLKFITCGSVDDGKSTLIGHMLYDAKLIFADQEKALELDSRVGSREGEIDYSLLLDGLMAEREQGITIDVAYRYFNTKQRSFIVADTPGHEEYTRNMAVGASFADLAVILVDATKGVITQTKRHARICALMGIRHVVLAVNKMDLVGYDRDRFEEIQKDFMQTSYGFGLESVQVIPVSATAGDNVTGKSENTLWYDGPALLPYLETVETARGGNVESFILPVQRVSRPNHTFRGFQGQVESGSIRVGDTVTALPSREEARVKSLLIGDREAEEVARGQAATIQLDREVDVSRGCVLTTSDSIEVTDMLTATLLWMDDGPLVEGRNYLVKVGTKTLPGTIMSIKHKIDINSGDEVSAGRAYKNELVVCDISLSEDLIFDTFENNEALGGLILMDRVSNATSAAGIINHSLRRATNVIWEETAVTKEHRANMKAQKPLTLWFTGLSGSGKSTLANAVEQRLAAMGRHTMLLDGDNVRHGLNRNLGFREEDRVENIRRIAEVAKLMNEAGLVTLTSFISPYDSDRQNARETIGREYVEIYVSTPLEECERRDVKGLYKKARSGEIPNFTGISSPYEAPENPEIEIDTTDMTLDEAVDKVMKQIMIYMD</sequence>
<dbReference type="NCBIfam" id="NF004035">
    <property type="entry name" value="PRK05506.1"/>
    <property type="match status" value="1"/>
</dbReference>
<evidence type="ECO:0000256" key="11">
    <source>
        <dbReference type="ARBA" id="ARBA00023134"/>
    </source>
</evidence>
<evidence type="ECO:0000256" key="13">
    <source>
        <dbReference type="ARBA" id="ARBA00049370"/>
    </source>
</evidence>
<evidence type="ECO:0000256" key="7">
    <source>
        <dbReference type="ARBA" id="ARBA00022695"/>
    </source>
</evidence>
<comment type="function">
    <text evidence="14">Catalyzes the synthesis of activated sulfate.</text>
</comment>
<dbReference type="PRINTS" id="PR00315">
    <property type="entry name" value="ELONGATNFCT"/>
</dbReference>
<evidence type="ECO:0000256" key="6">
    <source>
        <dbReference type="ARBA" id="ARBA00022679"/>
    </source>
</evidence>
<keyword evidence="14" id="KW-0597">Phosphoprotein</keyword>
<dbReference type="EC" id="2.7.1.25" evidence="14"/>
<dbReference type="CDD" id="cd04166">
    <property type="entry name" value="CysN_ATPS"/>
    <property type="match status" value="1"/>
</dbReference>
<dbReference type="InterPro" id="IPR027417">
    <property type="entry name" value="P-loop_NTPase"/>
</dbReference>
<dbReference type="GO" id="GO:0004781">
    <property type="term" value="F:sulfate adenylyltransferase (ATP) activity"/>
    <property type="evidence" value="ECO:0007669"/>
    <property type="project" value="UniProtKB-EC"/>
</dbReference>
<evidence type="ECO:0000256" key="4">
    <source>
        <dbReference type="ARBA" id="ARBA00007237"/>
    </source>
</evidence>
<dbReference type="GO" id="GO:0004020">
    <property type="term" value="F:adenylylsulfate kinase activity"/>
    <property type="evidence" value="ECO:0007669"/>
    <property type="project" value="UniProtKB-UniRule"/>
</dbReference>
<evidence type="ECO:0000256" key="9">
    <source>
        <dbReference type="ARBA" id="ARBA00022777"/>
    </source>
</evidence>
<comment type="catalytic activity">
    <reaction evidence="1 14">
        <text>adenosine 5'-phosphosulfate + ATP = 3'-phosphoadenylyl sulfate + ADP + H(+)</text>
        <dbReference type="Rhea" id="RHEA:24152"/>
        <dbReference type="ChEBI" id="CHEBI:15378"/>
        <dbReference type="ChEBI" id="CHEBI:30616"/>
        <dbReference type="ChEBI" id="CHEBI:58243"/>
        <dbReference type="ChEBI" id="CHEBI:58339"/>
        <dbReference type="ChEBI" id="CHEBI:456216"/>
        <dbReference type="EC" id="2.7.1.25"/>
    </reaction>
</comment>
<dbReference type="InterPro" id="IPR050100">
    <property type="entry name" value="TRAFAC_GTPase_members"/>
</dbReference>
<evidence type="ECO:0000256" key="10">
    <source>
        <dbReference type="ARBA" id="ARBA00022840"/>
    </source>
</evidence>
<protein>
    <recommendedName>
        <fullName evidence="14">Adenylyl-sulfate kinase</fullName>
        <ecNumber evidence="14">2.7.1.25</ecNumber>
    </recommendedName>
    <alternativeName>
        <fullName evidence="14">APS kinase</fullName>
    </alternativeName>
    <alternativeName>
        <fullName evidence="14">ATP adenosine-5'-phosphosulfate 3'-phosphotransferase</fullName>
    </alternativeName>
    <alternativeName>
        <fullName evidence="14">Adenosine-5'-phosphosulfate kinase</fullName>
    </alternativeName>
</protein>
<evidence type="ECO:0000256" key="12">
    <source>
        <dbReference type="ARBA" id="ARBA00023268"/>
    </source>
</evidence>
<evidence type="ECO:0000313" key="17">
    <source>
        <dbReference type="Proteomes" id="UP000034287"/>
    </source>
</evidence>
<dbReference type="GO" id="GO:0070814">
    <property type="term" value="P:hydrogen sulfide biosynthetic process"/>
    <property type="evidence" value="ECO:0007669"/>
    <property type="project" value="UniProtKB-UniRule"/>
</dbReference>
<dbReference type="NCBIfam" id="TIGR02034">
    <property type="entry name" value="CysN"/>
    <property type="match status" value="1"/>
</dbReference>
<comment type="catalytic activity">
    <reaction evidence="13">
        <text>sulfate + ATP + H(+) = adenosine 5'-phosphosulfate + diphosphate</text>
        <dbReference type="Rhea" id="RHEA:18133"/>
        <dbReference type="ChEBI" id="CHEBI:15378"/>
        <dbReference type="ChEBI" id="CHEBI:16189"/>
        <dbReference type="ChEBI" id="CHEBI:30616"/>
        <dbReference type="ChEBI" id="CHEBI:33019"/>
        <dbReference type="ChEBI" id="CHEBI:58243"/>
        <dbReference type="EC" id="2.7.7.4"/>
    </reaction>
</comment>
<dbReference type="SUPFAM" id="SSF50465">
    <property type="entry name" value="EF-Tu/eEF-1alpha/eIF2-gamma C-terminal domain"/>
    <property type="match status" value="1"/>
</dbReference>
<keyword evidence="9 14" id="KW-0418">Kinase</keyword>